<dbReference type="InterPro" id="IPR050510">
    <property type="entry name" value="Cation_transp_ATPase_P-type"/>
</dbReference>
<feature type="transmembrane region" description="Helical" evidence="3">
    <location>
        <begin position="177"/>
        <end position="197"/>
    </location>
</feature>
<evidence type="ECO:0000313" key="6">
    <source>
        <dbReference type="Proteomes" id="UP000728032"/>
    </source>
</evidence>
<protein>
    <recommendedName>
        <fullName evidence="4">Cation-transporting P-type ATPase C-terminal domain-containing protein</fullName>
    </recommendedName>
</protein>
<dbReference type="PANTHER" id="PTHR43294">
    <property type="entry name" value="SODIUM/POTASSIUM-TRANSPORTING ATPASE SUBUNIT ALPHA"/>
    <property type="match status" value="1"/>
</dbReference>
<keyword evidence="3" id="KW-0812">Transmembrane</keyword>
<dbReference type="GO" id="GO:1990573">
    <property type="term" value="P:potassium ion import across plasma membrane"/>
    <property type="evidence" value="ECO:0007669"/>
    <property type="project" value="TreeGrafter"/>
</dbReference>
<keyword evidence="6" id="KW-1185">Reference proteome</keyword>
<reference evidence="5" key="1">
    <citation type="submission" date="2020-11" db="EMBL/GenBank/DDBJ databases">
        <authorList>
            <person name="Tran Van P."/>
        </authorList>
    </citation>
    <scope>NUCLEOTIDE SEQUENCE</scope>
</reference>
<dbReference type="SUPFAM" id="SSF81665">
    <property type="entry name" value="Calcium ATPase, transmembrane domain M"/>
    <property type="match status" value="1"/>
</dbReference>
<dbReference type="InterPro" id="IPR023298">
    <property type="entry name" value="ATPase_P-typ_TM_dom_sf"/>
</dbReference>
<dbReference type="PRINTS" id="PR00121">
    <property type="entry name" value="NAKATPASE"/>
</dbReference>
<feature type="transmembrane region" description="Helical" evidence="3">
    <location>
        <begin position="106"/>
        <end position="125"/>
    </location>
</feature>
<keyword evidence="3" id="KW-1133">Transmembrane helix</keyword>
<dbReference type="PANTHER" id="PTHR43294:SF21">
    <property type="entry name" value="CATION TRANSPORTING ATPASE"/>
    <property type="match status" value="1"/>
</dbReference>
<dbReference type="GO" id="GO:0005886">
    <property type="term" value="C:plasma membrane"/>
    <property type="evidence" value="ECO:0007669"/>
    <property type="project" value="UniProtKB-SubCell"/>
</dbReference>
<organism evidence="5">
    <name type="scientific">Oppiella nova</name>
    <dbReference type="NCBI Taxonomy" id="334625"/>
    <lineage>
        <taxon>Eukaryota</taxon>
        <taxon>Metazoa</taxon>
        <taxon>Ecdysozoa</taxon>
        <taxon>Arthropoda</taxon>
        <taxon>Chelicerata</taxon>
        <taxon>Arachnida</taxon>
        <taxon>Acari</taxon>
        <taxon>Acariformes</taxon>
        <taxon>Sarcoptiformes</taxon>
        <taxon>Oribatida</taxon>
        <taxon>Brachypylina</taxon>
        <taxon>Oppioidea</taxon>
        <taxon>Oppiidae</taxon>
        <taxon>Oppiella</taxon>
    </lineage>
</organism>
<dbReference type="Pfam" id="PF00689">
    <property type="entry name" value="Cation_ATPase_C"/>
    <property type="match status" value="1"/>
</dbReference>
<dbReference type="Proteomes" id="UP000728032">
    <property type="component" value="Unassembled WGS sequence"/>
</dbReference>
<dbReference type="AlphaFoldDB" id="A0A7R9QRW4"/>
<evidence type="ECO:0000259" key="4">
    <source>
        <dbReference type="Pfam" id="PF00689"/>
    </source>
</evidence>
<dbReference type="GO" id="GO:0030007">
    <property type="term" value="P:intracellular potassium ion homeostasis"/>
    <property type="evidence" value="ECO:0007669"/>
    <property type="project" value="TreeGrafter"/>
</dbReference>
<dbReference type="FunFam" id="1.20.1110.10:FF:000095">
    <property type="entry name" value="Sodium/potassium-transporting ATPase subunit alpha-1"/>
    <property type="match status" value="1"/>
</dbReference>
<sequence>MILLDDNFATIVIGVEEGRRIFDNMKKTVSYIVAGSVTTLFPFLIYVVFGFPQPIGTITVLLICLGTDMVPAVALAYEKAEADIMSLPPRNPRTERLVTGQLLMRAYFLVGAICTAAGFFGYFVALNYEGIKPKMLYQSRVVWDDRDKNFTIYGPDDDWYGEPKKQIDYHERKRLEVIAQSSYFIAVVVAQWMDVIVNKTRRLSNFSQGMGNWVLNWSLVFETALAILFCYTPGLNTVLRVAPVIGQVWVSALPFFVYILVFEELRKWIVRRFPKSFLGIELLA</sequence>
<name>A0A7R9QRW4_9ACAR</name>
<dbReference type="EMBL" id="OC922863">
    <property type="protein sequence ID" value="CAD7654485.1"/>
    <property type="molecule type" value="Genomic_DNA"/>
</dbReference>
<gene>
    <name evidence="5" type="ORF">ONB1V03_LOCUS11132</name>
</gene>
<dbReference type="OrthoDB" id="3352408at2759"/>
<evidence type="ECO:0000313" key="5">
    <source>
        <dbReference type="EMBL" id="CAD7654485.1"/>
    </source>
</evidence>
<keyword evidence="3" id="KW-0472">Membrane</keyword>
<evidence type="ECO:0000256" key="1">
    <source>
        <dbReference type="ARBA" id="ARBA00004651"/>
    </source>
</evidence>
<evidence type="ECO:0000256" key="3">
    <source>
        <dbReference type="SAM" id="Phobius"/>
    </source>
</evidence>
<feature type="transmembrane region" description="Helical" evidence="3">
    <location>
        <begin position="29"/>
        <end position="49"/>
    </location>
</feature>
<dbReference type="EMBL" id="CAJPVJ010008038">
    <property type="protein sequence ID" value="CAG2171672.1"/>
    <property type="molecule type" value="Genomic_DNA"/>
</dbReference>
<accession>A0A7R9QRW4</accession>
<feature type="domain" description="Cation-transporting P-type ATPase C-terminal" evidence="4">
    <location>
        <begin position="52"/>
        <end position="269"/>
    </location>
</feature>
<comment type="subcellular location">
    <subcellularLocation>
        <location evidence="1">Cell membrane</location>
        <topology evidence="1">Multi-pass membrane protein</topology>
    </subcellularLocation>
</comment>
<dbReference type="InterPro" id="IPR006068">
    <property type="entry name" value="ATPase_P-typ_cation-transptr_C"/>
</dbReference>
<dbReference type="GO" id="GO:0006883">
    <property type="term" value="P:intracellular sodium ion homeostasis"/>
    <property type="evidence" value="ECO:0007669"/>
    <property type="project" value="TreeGrafter"/>
</dbReference>
<keyword evidence="2" id="KW-1003">Cell membrane</keyword>
<feature type="transmembrane region" description="Helical" evidence="3">
    <location>
        <begin position="241"/>
        <end position="262"/>
    </location>
</feature>
<feature type="transmembrane region" description="Helical" evidence="3">
    <location>
        <begin position="209"/>
        <end position="229"/>
    </location>
</feature>
<proteinExistence type="predicted"/>
<evidence type="ECO:0000256" key="2">
    <source>
        <dbReference type="ARBA" id="ARBA00022475"/>
    </source>
</evidence>
<dbReference type="GO" id="GO:0036376">
    <property type="term" value="P:sodium ion export across plasma membrane"/>
    <property type="evidence" value="ECO:0007669"/>
    <property type="project" value="TreeGrafter"/>
</dbReference>
<dbReference type="Gene3D" id="1.20.1110.10">
    <property type="entry name" value="Calcium-transporting ATPase, transmembrane domain"/>
    <property type="match status" value="1"/>
</dbReference>
<dbReference type="GO" id="GO:1902600">
    <property type="term" value="P:proton transmembrane transport"/>
    <property type="evidence" value="ECO:0007669"/>
    <property type="project" value="TreeGrafter"/>
</dbReference>
<feature type="transmembrane region" description="Helical" evidence="3">
    <location>
        <begin position="55"/>
        <end position="77"/>
    </location>
</feature>
<dbReference type="GO" id="GO:0005391">
    <property type="term" value="F:P-type sodium:potassium-exchanging transporter activity"/>
    <property type="evidence" value="ECO:0007669"/>
    <property type="project" value="TreeGrafter"/>
</dbReference>